<dbReference type="SUPFAM" id="SSF53383">
    <property type="entry name" value="PLP-dependent transferases"/>
    <property type="match status" value="1"/>
</dbReference>
<dbReference type="InterPro" id="IPR013024">
    <property type="entry name" value="GGCT-like"/>
</dbReference>
<accession>A0A1Y2B1Q2</accession>
<feature type="domain" description="Aminotransferase class V" evidence="2">
    <location>
        <begin position="437"/>
        <end position="625"/>
    </location>
</feature>
<evidence type="ECO:0000259" key="3">
    <source>
        <dbReference type="Pfam" id="PF06094"/>
    </source>
</evidence>
<dbReference type="PANTHER" id="PTHR43092:SF2">
    <property type="entry name" value="HERCYNYLCYSTEINE SULFOXIDE LYASE"/>
    <property type="match status" value="1"/>
</dbReference>
<dbReference type="InterPro" id="IPR000192">
    <property type="entry name" value="Aminotrans_V_dom"/>
</dbReference>
<dbReference type="InParanoid" id="A0A1Y2B1Q2"/>
<dbReference type="OrthoDB" id="5978656at2759"/>
<protein>
    <submittedName>
        <fullName evidence="4">Pyridoxal phosphate-dependent transferase</fullName>
    </submittedName>
</protein>
<dbReference type="GO" id="GO:0016740">
    <property type="term" value="F:transferase activity"/>
    <property type="evidence" value="ECO:0007669"/>
    <property type="project" value="UniProtKB-KW"/>
</dbReference>
<dbReference type="EMBL" id="MCFC01000034">
    <property type="protein sequence ID" value="ORY28005.1"/>
    <property type="molecule type" value="Genomic_DNA"/>
</dbReference>
<comment type="caution">
    <text evidence="4">The sequence shown here is derived from an EMBL/GenBank/DDBJ whole genome shotgun (WGS) entry which is preliminary data.</text>
</comment>
<dbReference type="STRING" id="71784.A0A1Y2B1Q2"/>
<sequence length="723" mass="80981">MPQLAEEEDIPKLSLTIAFDFTPEMDQSDTVVQSKEQSHDFFFYGTLCVPAILVRVLGHKGENLTFQDAILPQYTRHCVKGEDYPAVIDTEQRKGLVGDAEAISKEEINTRGTLVYGLSYKDVQALDVFEGNQYARKKLTIRTLGPKADLHSVPVSLSDPSSRIKLESQETESGDVGAAEAWVYVWTASLAGLEKETWSFQDFVKEKAILWVGANTIEYDEVDRHRALQEEPAINGLAVQTGSVKSPLEDADESQIVGKIMDGYPEFGHGMLKYWKFAPGYVNMNHGSYGSPPRPVIEAMHKLSDQIESNPDLFMRRSYFSLLEDVRERTAKLIGARTDEVVIVPNATHGINTIATNIKWVEGDVILIYLSTYGAVGQTMKFICDSNPGVTLEVIDVTFPCSHADVVRKTETVLAKYNKVTKPNYTGEARPEGLSSDKRVRMLVLDAIASNPGVVFPWEELVGLCHKYGVLSLVDAAHAIGQIKTDVKRADCDFWVSNCHKWLLSHRGGSVMYVPLKNQHLIRSSFPTGAGYESAKYPTEGISRPWSFVKQYEWNGTVDWTPFMSIKTALEFREHIGGEDRIMEYCHSVAVQGGKKLAKRWGTLIMENEEGTLTAAMVNVELPDVPTPKDIPEVLLQLRYFEDGLFAGNCYAAPYRHDDKWWARFSVQVWNELGDFDKVGDVLEKICAGIRSGEHLEQKISEQDLEREARHGSVRALLPTELV</sequence>
<dbReference type="SUPFAM" id="SSF110857">
    <property type="entry name" value="Gamma-glutamyl cyclotransferase-like"/>
    <property type="match status" value="1"/>
</dbReference>
<dbReference type="InterPro" id="IPR009288">
    <property type="entry name" value="AIG2-like_dom"/>
</dbReference>
<dbReference type="Proteomes" id="UP000193986">
    <property type="component" value="Unassembled WGS sequence"/>
</dbReference>
<evidence type="ECO:0000313" key="5">
    <source>
        <dbReference type="Proteomes" id="UP000193986"/>
    </source>
</evidence>
<dbReference type="CDD" id="cd06661">
    <property type="entry name" value="GGCT_like"/>
    <property type="match status" value="1"/>
</dbReference>
<keyword evidence="5" id="KW-1185">Reference proteome</keyword>
<dbReference type="InterPro" id="IPR015422">
    <property type="entry name" value="PyrdxlP-dep_Trfase_small"/>
</dbReference>
<dbReference type="Pfam" id="PF06094">
    <property type="entry name" value="GGACT"/>
    <property type="match status" value="1"/>
</dbReference>
<keyword evidence="1" id="KW-0663">Pyridoxal phosphate</keyword>
<dbReference type="InterPro" id="IPR036568">
    <property type="entry name" value="GGCT-like_sf"/>
</dbReference>
<dbReference type="Gene3D" id="3.90.1150.10">
    <property type="entry name" value="Aspartate Aminotransferase, domain 1"/>
    <property type="match status" value="1"/>
</dbReference>
<dbReference type="PANTHER" id="PTHR43092">
    <property type="entry name" value="L-CYSTEINE DESULFHYDRASE"/>
    <property type="match status" value="1"/>
</dbReference>
<keyword evidence="4" id="KW-0808">Transferase</keyword>
<gene>
    <name evidence="4" type="ORF">BCR39DRAFT_536134</name>
</gene>
<reference evidence="4 5" key="1">
    <citation type="submission" date="2016-07" db="EMBL/GenBank/DDBJ databases">
        <title>Pervasive Adenine N6-methylation of Active Genes in Fungi.</title>
        <authorList>
            <consortium name="DOE Joint Genome Institute"/>
            <person name="Mondo S.J."/>
            <person name="Dannebaum R.O."/>
            <person name="Kuo R.C."/>
            <person name="Labutti K."/>
            <person name="Haridas S."/>
            <person name="Kuo A."/>
            <person name="Salamov A."/>
            <person name="Ahrendt S.R."/>
            <person name="Lipzen A."/>
            <person name="Sullivan W."/>
            <person name="Andreopoulos W.B."/>
            <person name="Clum A."/>
            <person name="Lindquist E."/>
            <person name="Daum C."/>
            <person name="Ramamoorthy G.K."/>
            <person name="Gryganskyi A."/>
            <person name="Culley D."/>
            <person name="Magnuson J.K."/>
            <person name="James T.Y."/>
            <person name="O'Malley M.A."/>
            <person name="Stajich J.E."/>
            <person name="Spatafora J.W."/>
            <person name="Visel A."/>
            <person name="Grigoriev I.V."/>
        </authorList>
    </citation>
    <scope>NUCLEOTIDE SEQUENCE [LARGE SCALE GENOMIC DNA]</scope>
    <source>
        <strain evidence="4 5">68-887.2</strain>
    </source>
</reference>
<evidence type="ECO:0000259" key="2">
    <source>
        <dbReference type="Pfam" id="PF00266"/>
    </source>
</evidence>
<organism evidence="4 5">
    <name type="scientific">Naematelia encephala</name>
    <dbReference type="NCBI Taxonomy" id="71784"/>
    <lineage>
        <taxon>Eukaryota</taxon>
        <taxon>Fungi</taxon>
        <taxon>Dikarya</taxon>
        <taxon>Basidiomycota</taxon>
        <taxon>Agaricomycotina</taxon>
        <taxon>Tremellomycetes</taxon>
        <taxon>Tremellales</taxon>
        <taxon>Naemateliaceae</taxon>
        <taxon>Naematelia</taxon>
    </lineage>
</organism>
<dbReference type="Gene3D" id="3.10.490.10">
    <property type="entry name" value="Gamma-glutamyl cyclotransferase-like"/>
    <property type="match status" value="1"/>
</dbReference>
<evidence type="ECO:0000313" key="4">
    <source>
        <dbReference type="EMBL" id="ORY28005.1"/>
    </source>
</evidence>
<feature type="domain" description="Gamma-glutamylcyclotransferase AIG2-like" evidence="3">
    <location>
        <begin position="41"/>
        <end position="188"/>
    </location>
</feature>
<name>A0A1Y2B1Q2_9TREE</name>
<proteinExistence type="predicted"/>
<dbReference type="AlphaFoldDB" id="A0A1Y2B1Q2"/>
<dbReference type="InterPro" id="IPR015424">
    <property type="entry name" value="PyrdxlP-dep_Trfase"/>
</dbReference>
<dbReference type="FunCoup" id="A0A1Y2B1Q2">
    <property type="interactions" value="12"/>
</dbReference>
<evidence type="ECO:0000256" key="1">
    <source>
        <dbReference type="ARBA" id="ARBA00022898"/>
    </source>
</evidence>
<dbReference type="Gene3D" id="3.40.640.10">
    <property type="entry name" value="Type I PLP-dependent aspartate aminotransferase-like (Major domain)"/>
    <property type="match status" value="1"/>
</dbReference>
<dbReference type="Pfam" id="PF00266">
    <property type="entry name" value="Aminotran_5"/>
    <property type="match status" value="2"/>
</dbReference>
<dbReference type="InterPro" id="IPR015421">
    <property type="entry name" value="PyrdxlP-dep_Trfase_major"/>
</dbReference>
<feature type="domain" description="Aminotransferase class V" evidence="2">
    <location>
        <begin position="293"/>
        <end position="396"/>
    </location>
</feature>